<proteinExistence type="predicted"/>
<evidence type="ECO:0000313" key="3">
    <source>
        <dbReference type="Proteomes" id="UP000509626"/>
    </source>
</evidence>
<organism evidence="2 3">
    <name type="scientific">Halorarum salinum</name>
    <dbReference type="NCBI Taxonomy" id="2743089"/>
    <lineage>
        <taxon>Archaea</taxon>
        <taxon>Methanobacteriati</taxon>
        <taxon>Methanobacteriota</taxon>
        <taxon>Stenosarchaea group</taxon>
        <taxon>Halobacteria</taxon>
        <taxon>Halobacteriales</taxon>
        <taxon>Haloferacaceae</taxon>
        <taxon>Halorarum</taxon>
    </lineage>
</organism>
<feature type="domain" description="DUF7344" evidence="1">
    <location>
        <begin position="14"/>
        <end position="89"/>
    </location>
</feature>
<dbReference type="Gene3D" id="1.10.10.10">
    <property type="entry name" value="Winged helix-like DNA-binding domain superfamily/Winged helix DNA-binding domain"/>
    <property type="match status" value="1"/>
</dbReference>
<protein>
    <recommendedName>
        <fullName evidence="1">DUF7344 domain-containing protein</fullName>
    </recommendedName>
</protein>
<dbReference type="OrthoDB" id="247722at2157"/>
<name>A0A7D5QJF8_9EURY</name>
<accession>A0A7D5QJF8</accession>
<dbReference type="InterPro" id="IPR055768">
    <property type="entry name" value="DUF7344"/>
</dbReference>
<evidence type="ECO:0000313" key="2">
    <source>
        <dbReference type="EMBL" id="QLG63724.1"/>
    </source>
</evidence>
<dbReference type="KEGG" id="halu:HUG12_19135"/>
<dbReference type="GeneID" id="56039620"/>
<evidence type="ECO:0000259" key="1">
    <source>
        <dbReference type="Pfam" id="PF24035"/>
    </source>
</evidence>
<dbReference type="RefSeq" id="WP_179270308.1">
    <property type="nucleotide sequence ID" value="NZ_CP058579.1"/>
</dbReference>
<gene>
    <name evidence="2" type="ORF">HUG12_19135</name>
</gene>
<sequence>MDVRQRTTTILRNLGHPYRQETITIVSDRSEPLTVDELAREIGTRTNAVGSDAHESDSVETISIELHHSHLPKLAAGDLIEYDSDANLVSSTQSTTHLRSLVEIAYSIAEVV</sequence>
<reference evidence="2 3" key="1">
    <citation type="submission" date="2020-06" db="EMBL/GenBank/DDBJ databases">
        <title>NJ-3-1, isolated from saline soil.</title>
        <authorList>
            <person name="Cui H.L."/>
            <person name="Shi X."/>
        </authorList>
    </citation>
    <scope>NUCLEOTIDE SEQUENCE [LARGE SCALE GENOMIC DNA]</scope>
    <source>
        <strain evidence="2 3">NJ-3-1</strain>
    </source>
</reference>
<dbReference type="EMBL" id="CP058579">
    <property type="protein sequence ID" value="QLG63724.1"/>
    <property type="molecule type" value="Genomic_DNA"/>
</dbReference>
<keyword evidence="3" id="KW-1185">Reference proteome</keyword>
<dbReference type="InterPro" id="IPR036388">
    <property type="entry name" value="WH-like_DNA-bd_sf"/>
</dbReference>
<dbReference type="Pfam" id="PF24035">
    <property type="entry name" value="DUF7344"/>
    <property type="match status" value="1"/>
</dbReference>
<dbReference type="AlphaFoldDB" id="A0A7D5QJF8"/>
<dbReference type="Proteomes" id="UP000509626">
    <property type="component" value="Chromosome"/>
</dbReference>